<dbReference type="CDD" id="cd00067">
    <property type="entry name" value="GAL4"/>
    <property type="match status" value="1"/>
</dbReference>
<evidence type="ECO:0000259" key="3">
    <source>
        <dbReference type="PROSITE" id="PS50048"/>
    </source>
</evidence>
<dbReference type="InterPro" id="IPR001138">
    <property type="entry name" value="Zn2Cys6_DnaBD"/>
</dbReference>
<dbReference type="PROSITE" id="PS50048">
    <property type="entry name" value="ZN2_CY6_FUNGAL_2"/>
    <property type="match status" value="1"/>
</dbReference>
<dbReference type="AlphaFoldDB" id="W3WSH9"/>
<dbReference type="KEGG" id="pfy:PFICI_12725"/>
<evidence type="ECO:0000313" key="4">
    <source>
        <dbReference type="EMBL" id="ETS75781.1"/>
    </source>
</evidence>
<evidence type="ECO:0000313" key="5">
    <source>
        <dbReference type="Proteomes" id="UP000030651"/>
    </source>
</evidence>
<dbReference type="RefSeq" id="XP_007839497.1">
    <property type="nucleotide sequence ID" value="XM_007841306.1"/>
</dbReference>
<feature type="region of interest" description="Disordered" evidence="2">
    <location>
        <begin position="56"/>
        <end position="82"/>
    </location>
</feature>
<proteinExistence type="predicted"/>
<dbReference type="OMA" id="SEDACEP"/>
<dbReference type="PANTHER" id="PTHR38791">
    <property type="entry name" value="ZN(II)2CYS6 TRANSCRIPTION FACTOR (EUROFUNG)-RELATED-RELATED"/>
    <property type="match status" value="1"/>
</dbReference>
<dbReference type="Proteomes" id="UP000030651">
    <property type="component" value="Unassembled WGS sequence"/>
</dbReference>
<dbReference type="EMBL" id="KI912118">
    <property type="protein sequence ID" value="ETS75781.1"/>
    <property type="molecule type" value="Genomic_DNA"/>
</dbReference>
<dbReference type="Gene3D" id="4.10.240.10">
    <property type="entry name" value="Zn(2)-C6 fungal-type DNA-binding domain"/>
    <property type="match status" value="1"/>
</dbReference>
<dbReference type="SUPFAM" id="SSF57701">
    <property type="entry name" value="Zn2/Cys6 DNA-binding domain"/>
    <property type="match status" value="1"/>
</dbReference>
<dbReference type="OrthoDB" id="2991872at2759"/>
<dbReference type="InterPro" id="IPR053175">
    <property type="entry name" value="DHMBA_Reg_Transcription_Factor"/>
</dbReference>
<dbReference type="GeneID" id="19277738"/>
<dbReference type="PANTHER" id="PTHR38791:SF12">
    <property type="entry name" value="TRANSCRIPTION FACTOR DOMAIN-CONTAINING PROTEIN-RELATED"/>
    <property type="match status" value="1"/>
</dbReference>
<evidence type="ECO:0000256" key="1">
    <source>
        <dbReference type="ARBA" id="ARBA00023242"/>
    </source>
</evidence>
<protein>
    <recommendedName>
        <fullName evidence="3">Zn(2)-C6 fungal-type domain-containing protein</fullName>
    </recommendedName>
</protein>
<keyword evidence="1" id="KW-0539">Nucleus</keyword>
<organism evidence="4 5">
    <name type="scientific">Pestalotiopsis fici (strain W106-1 / CGMCC3.15140)</name>
    <dbReference type="NCBI Taxonomy" id="1229662"/>
    <lineage>
        <taxon>Eukaryota</taxon>
        <taxon>Fungi</taxon>
        <taxon>Dikarya</taxon>
        <taxon>Ascomycota</taxon>
        <taxon>Pezizomycotina</taxon>
        <taxon>Sordariomycetes</taxon>
        <taxon>Xylariomycetidae</taxon>
        <taxon>Amphisphaeriales</taxon>
        <taxon>Sporocadaceae</taxon>
        <taxon>Pestalotiopsis</taxon>
    </lineage>
</organism>
<name>W3WSH9_PESFW</name>
<dbReference type="GO" id="GO:0008270">
    <property type="term" value="F:zinc ion binding"/>
    <property type="evidence" value="ECO:0007669"/>
    <property type="project" value="InterPro"/>
</dbReference>
<feature type="domain" description="Zn(2)-C6 fungal-type" evidence="3">
    <location>
        <begin position="10"/>
        <end position="38"/>
    </location>
</feature>
<dbReference type="eggNOG" id="ENOG502S0C8">
    <property type="taxonomic scope" value="Eukaryota"/>
</dbReference>
<reference evidence="5" key="1">
    <citation type="journal article" date="2015" name="BMC Genomics">
        <title>Genomic and transcriptomic analysis of the endophytic fungus Pestalotiopsis fici reveals its lifestyle and high potential for synthesis of natural products.</title>
        <authorList>
            <person name="Wang X."/>
            <person name="Zhang X."/>
            <person name="Liu L."/>
            <person name="Xiang M."/>
            <person name="Wang W."/>
            <person name="Sun X."/>
            <person name="Che Y."/>
            <person name="Guo L."/>
            <person name="Liu G."/>
            <person name="Guo L."/>
            <person name="Wang C."/>
            <person name="Yin W.B."/>
            <person name="Stadler M."/>
            <person name="Zhang X."/>
            <person name="Liu X."/>
        </authorList>
    </citation>
    <scope>NUCLEOTIDE SEQUENCE [LARGE SCALE GENOMIC DNA]</scope>
    <source>
        <strain evidence="5">W106-1 / CGMCC3.15140</strain>
    </source>
</reference>
<gene>
    <name evidence="4" type="ORF">PFICI_12725</name>
</gene>
<dbReference type="HOGENOM" id="CLU_013866_6_3_1"/>
<dbReference type="InParanoid" id="W3WSH9"/>
<dbReference type="GO" id="GO:0000981">
    <property type="term" value="F:DNA-binding transcription factor activity, RNA polymerase II-specific"/>
    <property type="evidence" value="ECO:0007669"/>
    <property type="project" value="InterPro"/>
</dbReference>
<dbReference type="PROSITE" id="PS00463">
    <property type="entry name" value="ZN2_CY6_FUNGAL_1"/>
    <property type="match status" value="1"/>
</dbReference>
<dbReference type="SMART" id="SM00066">
    <property type="entry name" value="GAL4"/>
    <property type="match status" value="1"/>
</dbReference>
<evidence type="ECO:0000256" key="2">
    <source>
        <dbReference type="SAM" id="MobiDB-lite"/>
    </source>
</evidence>
<accession>W3WSH9</accession>
<sequence length="539" mass="59980">MVFPGRYSTGCQRCRQRKIKCDETRPSCRRCYLYGKPCPGYSDQFHFRIHAASSKVTTPPKEELPDTQQPRRRSTSQQKDATGVVVKNSGTQVSLAPSLAISYDEVSLCYFIRRFVTPCEAKDNFPGHLSFLPSLYRHHDHGILELATLAVAQMAAFNQFGGNTFRLQSYQNYGRTVAVLRNCIQNEIDITDDRVLASVILLCLFKDISGEDWGDPCEHASGLYYLLERRGIEQLCTNRGFELFMLALIKLQVYSFLRGDDRYGDPGSLVASLSVFDPMMRAMSLMTRSVSLRRSLMMCEEVTSAPEGQDEAGCLSSDHLDNTAHESSILLECFKALDEFDSWDAEAGAYWKQIFESRGAPPGLGEVATKGGFYDPETACTIILVRSARLVLLLSILEYWQRAIGLNVTEEGACSKSVVSAELVSFLEQNTRSTIDDMVSLVPFALGDVDSDGKAVSLPHEGAPALIILQPMRLVTYCPYATDQQRAYGRHILDRLNLGIGVRSAVSWEQTRFNTVRHPEGPLETGASTPLVSSCDIMT</sequence>
<dbReference type="Pfam" id="PF00172">
    <property type="entry name" value="Zn_clus"/>
    <property type="match status" value="1"/>
</dbReference>
<keyword evidence="5" id="KW-1185">Reference proteome</keyword>
<dbReference type="InterPro" id="IPR036864">
    <property type="entry name" value="Zn2-C6_fun-type_DNA-bd_sf"/>
</dbReference>